<dbReference type="EMBL" id="BMFQ01000003">
    <property type="protein sequence ID" value="GGG52350.1"/>
    <property type="molecule type" value="Genomic_DNA"/>
</dbReference>
<reference evidence="2" key="2">
    <citation type="submission" date="2020-09" db="EMBL/GenBank/DDBJ databases">
        <authorList>
            <person name="Sun Q."/>
            <person name="Zhou Y."/>
        </authorList>
    </citation>
    <scope>NUCLEOTIDE SEQUENCE</scope>
    <source>
        <strain evidence="2">CGMCC 1.12751</strain>
    </source>
</reference>
<gene>
    <name evidence="2" type="ORF">GCM10010976_24360</name>
</gene>
<dbReference type="Pfam" id="PF11751">
    <property type="entry name" value="PorP_SprF"/>
    <property type="match status" value="1"/>
</dbReference>
<accession>A0A917GN73</accession>
<proteinExistence type="predicted"/>
<name>A0A917GN73_9FLAO</name>
<feature type="chain" id="PRO_5038123311" description="Type IX secretion system membrane protein PorP/SprF" evidence="1">
    <location>
        <begin position="21"/>
        <end position="333"/>
    </location>
</feature>
<feature type="signal peptide" evidence="1">
    <location>
        <begin position="1"/>
        <end position="20"/>
    </location>
</feature>
<keyword evidence="1" id="KW-0732">Signal</keyword>
<evidence type="ECO:0000256" key="1">
    <source>
        <dbReference type="SAM" id="SignalP"/>
    </source>
</evidence>
<dbReference type="NCBIfam" id="TIGR03519">
    <property type="entry name" value="T9SS_PorP_fam"/>
    <property type="match status" value="1"/>
</dbReference>
<keyword evidence="3" id="KW-1185">Reference proteome</keyword>
<dbReference type="Proteomes" id="UP000625976">
    <property type="component" value="Unassembled WGS sequence"/>
</dbReference>
<dbReference type="InterPro" id="IPR019861">
    <property type="entry name" value="PorP/SprF_Bacteroidetes"/>
</dbReference>
<reference evidence="2" key="1">
    <citation type="journal article" date="2014" name="Int. J. Syst. Evol. Microbiol.">
        <title>Complete genome sequence of Corynebacterium casei LMG S-19264T (=DSM 44701T), isolated from a smear-ripened cheese.</title>
        <authorList>
            <consortium name="US DOE Joint Genome Institute (JGI-PGF)"/>
            <person name="Walter F."/>
            <person name="Albersmeier A."/>
            <person name="Kalinowski J."/>
            <person name="Ruckert C."/>
        </authorList>
    </citation>
    <scope>NUCLEOTIDE SEQUENCE</scope>
    <source>
        <strain evidence="2">CGMCC 1.12751</strain>
    </source>
</reference>
<protein>
    <recommendedName>
        <fullName evidence="4">Type IX secretion system membrane protein PorP/SprF</fullName>
    </recommendedName>
</protein>
<evidence type="ECO:0008006" key="4">
    <source>
        <dbReference type="Google" id="ProtNLM"/>
    </source>
</evidence>
<dbReference type="RefSeq" id="WP_188465267.1">
    <property type="nucleotide sequence ID" value="NZ_BMFQ01000003.1"/>
</dbReference>
<sequence>MKFKITLFIVFVATIYTAKAQDPIFSQANYIQETLNPGFTGFEDNGRTYAGIISRLQWPNLDLKLTTQYAFINQSFDYGPRLGFGVGANVIWQYESFNNYNYYQVNVSYAQRINLTGGWFFRPGIEVGVGNKSNRFQNLILSDQININTGTINPNSVDPLSNNTHNPYFMDFSTGFVFEKEDFNGVTYWFGVSVKHLNRPNISFVEGEEVPLNIFYSLQGNYRFPFLNDDSIMMTANYMQQGEYNRLDIGSIFQVRQLLLGLTAATNPIRNDNNSHVLTSVNAFIGLEYTEYRFGFSYDMDTSGIGNTNGVYEFSLTYLSRCRRCNLDRSRKR</sequence>
<dbReference type="AlphaFoldDB" id="A0A917GN73"/>
<organism evidence="2 3">
    <name type="scientific">Bizionia arctica</name>
    <dbReference type="NCBI Taxonomy" id="1495645"/>
    <lineage>
        <taxon>Bacteria</taxon>
        <taxon>Pseudomonadati</taxon>
        <taxon>Bacteroidota</taxon>
        <taxon>Flavobacteriia</taxon>
        <taxon>Flavobacteriales</taxon>
        <taxon>Flavobacteriaceae</taxon>
        <taxon>Bizionia</taxon>
    </lineage>
</organism>
<evidence type="ECO:0000313" key="3">
    <source>
        <dbReference type="Proteomes" id="UP000625976"/>
    </source>
</evidence>
<comment type="caution">
    <text evidence="2">The sequence shown here is derived from an EMBL/GenBank/DDBJ whole genome shotgun (WGS) entry which is preliminary data.</text>
</comment>
<evidence type="ECO:0000313" key="2">
    <source>
        <dbReference type="EMBL" id="GGG52350.1"/>
    </source>
</evidence>